<dbReference type="Gene3D" id="3.40.50.1010">
    <property type="entry name" value="5'-nuclease"/>
    <property type="match status" value="1"/>
</dbReference>
<dbReference type="AlphaFoldDB" id="A0A6S6SEU9"/>
<organism evidence="2">
    <name type="scientific">uncultured Sulfurovum sp</name>
    <dbReference type="NCBI Taxonomy" id="269237"/>
    <lineage>
        <taxon>Bacteria</taxon>
        <taxon>Pseudomonadati</taxon>
        <taxon>Campylobacterota</taxon>
        <taxon>Epsilonproteobacteria</taxon>
        <taxon>Campylobacterales</taxon>
        <taxon>Sulfurovaceae</taxon>
        <taxon>Sulfurovum</taxon>
        <taxon>environmental samples</taxon>
    </lineage>
</organism>
<evidence type="ECO:0000259" key="1">
    <source>
        <dbReference type="Pfam" id="PF01850"/>
    </source>
</evidence>
<dbReference type="Pfam" id="PF01850">
    <property type="entry name" value="PIN"/>
    <property type="match status" value="1"/>
</dbReference>
<dbReference type="EMBL" id="CACVAR010000084">
    <property type="protein sequence ID" value="CAA6801348.1"/>
    <property type="molecule type" value="Genomic_DNA"/>
</dbReference>
<proteinExistence type="predicted"/>
<reference evidence="2" key="1">
    <citation type="submission" date="2020-01" db="EMBL/GenBank/DDBJ databases">
        <authorList>
            <person name="Meier V. D."/>
            <person name="Meier V D."/>
        </authorList>
    </citation>
    <scope>NUCLEOTIDE SEQUENCE</scope>
    <source>
        <strain evidence="2">HLG_WM_MAG_03</strain>
    </source>
</reference>
<protein>
    <recommendedName>
        <fullName evidence="1">PIN domain-containing protein</fullName>
    </recommendedName>
</protein>
<name>A0A6S6SEU9_9BACT</name>
<gene>
    <name evidence="2" type="ORF">HELGO_WM33077</name>
</gene>
<dbReference type="InterPro" id="IPR002716">
    <property type="entry name" value="PIN_dom"/>
</dbReference>
<dbReference type="SUPFAM" id="SSF88723">
    <property type="entry name" value="PIN domain-like"/>
    <property type="match status" value="1"/>
</dbReference>
<dbReference type="InterPro" id="IPR029060">
    <property type="entry name" value="PIN-like_dom_sf"/>
</dbReference>
<evidence type="ECO:0000313" key="2">
    <source>
        <dbReference type="EMBL" id="CAA6801348.1"/>
    </source>
</evidence>
<accession>A0A6S6SEU9</accession>
<feature type="domain" description="PIN" evidence="1">
    <location>
        <begin position="3"/>
        <end position="126"/>
    </location>
</feature>
<sequence length="134" mass="15639">MTYLDTNVLVYATLTFVDTQSQQDKAIEILKKLIDEKSLVLSSLNLLEYVFVMKKAKEDTEKIESALKLFQSFVMDENDGFSAYLTKQLNDEYAFKNSFDLYHVVFSNFHNCEKVITFDKGFKKFKDICKIDIL</sequence>